<evidence type="ECO:0000256" key="8">
    <source>
        <dbReference type="ARBA" id="ARBA00038436"/>
    </source>
</evidence>
<protein>
    <recommendedName>
        <fullName evidence="9">TRAP transporter small permease protein</fullName>
    </recommendedName>
</protein>
<gene>
    <name evidence="11" type="ORF">A9C11_07775</name>
</gene>
<dbReference type="InterPro" id="IPR055348">
    <property type="entry name" value="DctQ"/>
</dbReference>
<keyword evidence="6 9" id="KW-1133">Transmembrane helix</keyword>
<sequence>MKSLVRVCNHLEEGVIALLLAAMTLVTFVYVVLTNVFTVFYDLGDNLPALQRPAYAIGDALLGVAQDMSWSNALTKALFGWLIFFGIAYGVRTAGHLGVDALVRLAPRRVQRAIGVVACLCCLAYAGLFMVASFAWVKTLFVAGIGAEDLDHFGILQAYIAVIVPIGFALVLVRYLEILVRLLRGRQLGLGLADEAAEATRLAGEEAKETRP</sequence>
<name>A0A1A9KA93_9PSED</name>
<dbReference type="Proteomes" id="UP000077748">
    <property type="component" value="Chromosome"/>
</dbReference>
<feature type="domain" description="Tripartite ATP-independent periplasmic transporters DctQ component" evidence="10">
    <location>
        <begin position="67"/>
        <end position="184"/>
    </location>
</feature>
<evidence type="ECO:0000313" key="11">
    <source>
        <dbReference type="EMBL" id="ANI13893.1"/>
    </source>
</evidence>
<evidence type="ECO:0000256" key="2">
    <source>
        <dbReference type="ARBA" id="ARBA00022448"/>
    </source>
</evidence>
<evidence type="ECO:0000313" key="12">
    <source>
        <dbReference type="Proteomes" id="UP000077748"/>
    </source>
</evidence>
<dbReference type="GO" id="GO:0005886">
    <property type="term" value="C:plasma membrane"/>
    <property type="evidence" value="ECO:0007669"/>
    <property type="project" value="UniProtKB-SubCell"/>
</dbReference>
<evidence type="ECO:0000256" key="1">
    <source>
        <dbReference type="ARBA" id="ARBA00004429"/>
    </source>
</evidence>
<evidence type="ECO:0000256" key="3">
    <source>
        <dbReference type="ARBA" id="ARBA00022475"/>
    </source>
</evidence>
<feature type="transmembrane region" description="Helical" evidence="9">
    <location>
        <begin position="114"/>
        <end position="136"/>
    </location>
</feature>
<dbReference type="GO" id="GO:0022857">
    <property type="term" value="F:transmembrane transporter activity"/>
    <property type="evidence" value="ECO:0007669"/>
    <property type="project" value="UniProtKB-UniRule"/>
</dbReference>
<dbReference type="RefSeq" id="WP_058488792.1">
    <property type="nucleotide sequence ID" value="NZ_CALEBV010000227.1"/>
</dbReference>
<keyword evidence="2 9" id="KW-0813">Transport</keyword>
<comment type="subcellular location">
    <subcellularLocation>
        <location evidence="1 9">Cell inner membrane</location>
        <topology evidence="1 9">Multi-pass membrane protein</topology>
    </subcellularLocation>
</comment>
<evidence type="ECO:0000256" key="5">
    <source>
        <dbReference type="ARBA" id="ARBA00022692"/>
    </source>
</evidence>
<evidence type="ECO:0000256" key="7">
    <source>
        <dbReference type="ARBA" id="ARBA00023136"/>
    </source>
</evidence>
<keyword evidence="4 9" id="KW-0997">Cell inner membrane</keyword>
<evidence type="ECO:0000256" key="6">
    <source>
        <dbReference type="ARBA" id="ARBA00022989"/>
    </source>
</evidence>
<comment type="subunit">
    <text evidence="9">The complex comprises the extracytoplasmic solute receptor protein and the two transmembrane proteins.</text>
</comment>
<evidence type="ECO:0000259" key="10">
    <source>
        <dbReference type="Pfam" id="PF04290"/>
    </source>
</evidence>
<keyword evidence="5 9" id="KW-0812">Transmembrane</keyword>
<keyword evidence="3" id="KW-1003">Cell membrane</keyword>
<dbReference type="Pfam" id="PF04290">
    <property type="entry name" value="DctQ"/>
    <property type="match status" value="1"/>
</dbReference>
<evidence type="ECO:0000256" key="4">
    <source>
        <dbReference type="ARBA" id="ARBA00022519"/>
    </source>
</evidence>
<dbReference type="EMBL" id="CP015878">
    <property type="protein sequence ID" value="ANI13893.1"/>
    <property type="molecule type" value="Genomic_DNA"/>
</dbReference>
<comment type="similarity">
    <text evidence="8 9">Belongs to the TRAP transporter small permease family.</text>
</comment>
<dbReference type="PANTHER" id="PTHR35011">
    <property type="entry name" value="2,3-DIKETO-L-GULONATE TRAP TRANSPORTER SMALL PERMEASE PROTEIN YIAM"/>
    <property type="match status" value="1"/>
</dbReference>
<reference evidence="11 12" key="1">
    <citation type="submission" date="2016-05" db="EMBL/GenBank/DDBJ databases">
        <title>Genome Sequence of Pseudomonas citronellolis Strain SJTE-3, an Estrogens and Persistent Organic Pollutants degradation strain.</title>
        <authorList>
            <person name="Liang R."/>
        </authorList>
    </citation>
    <scope>NUCLEOTIDE SEQUENCE [LARGE SCALE GENOMIC DNA]</scope>
    <source>
        <strain evidence="11 12">SJTE-3</strain>
    </source>
</reference>
<dbReference type="GO" id="GO:0015740">
    <property type="term" value="P:C4-dicarboxylate transport"/>
    <property type="evidence" value="ECO:0007669"/>
    <property type="project" value="TreeGrafter"/>
</dbReference>
<dbReference type="InterPro" id="IPR007387">
    <property type="entry name" value="TRAP_DctQ"/>
</dbReference>
<evidence type="ECO:0000256" key="9">
    <source>
        <dbReference type="RuleBase" id="RU369079"/>
    </source>
</evidence>
<feature type="transmembrane region" description="Helical" evidence="9">
    <location>
        <begin position="15"/>
        <end position="41"/>
    </location>
</feature>
<feature type="transmembrane region" description="Helical" evidence="9">
    <location>
        <begin position="78"/>
        <end position="102"/>
    </location>
</feature>
<accession>A0A1A9KA93</accession>
<keyword evidence="7 9" id="KW-0472">Membrane</keyword>
<comment type="function">
    <text evidence="9">Part of the tripartite ATP-independent periplasmic (TRAP) transport system.</text>
</comment>
<organism evidence="11 12">
    <name type="scientific">Pseudomonas citronellolis</name>
    <dbReference type="NCBI Taxonomy" id="53408"/>
    <lineage>
        <taxon>Bacteria</taxon>
        <taxon>Pseudomonadati</taxon>
        <taxon>Pseudomonadota</taxon>
        <taxon>Gammaproteobacteria</taxon>
        <taxon>Pseudomonadales</taxon>
        <taxon>Pseudomonadaceae</taxon>
        <taxon>Pseudomonas</taxon>
    </lineage>
</organism>
<dbReference type="PANTHER" id="PTHR35011:SF2">
    <property type="entry name" value="2,3-DIKETO-L-GULONATE TRAP TRANSPORTER SMALL PERMEASE PROTEIN YIAM"/>
    <property type="match status" value="1"/>
</dbReference>
<feature type="transmembrane region" description="Helical" evidence="9">
    <location>
        <begin position="156"/>
        <end position="176"/>
    </location>
</feature>
<proteinExistence type="inferred from homology"/>
<dbReference type="AlphaFoldDB" id="A0A1A9KA93"/>